<sequence length="195" mass="21273">MEPPTVLTHSALTKPDKGITTEKESLEETTPTTSPHSISRNNTTTTNTTTPEITEGDEPKSQHSETGIDTEERETSTVTTPSHATESSAPDTVTPESVETTDIQAQIDTDSTPLAASPSQDFETTRESAMEKPASEAATRTTEKEKTRYTTSAAGAPQLKHPYQPPYPYYRPPFGPMPGYGYPQQPYPYHGQPTQ</sequence>
<evidence type="ECO:0000313" key="3">
    <source>
        <dbReference type="EMBL" id="VFJ96159.1"/>
    </source>
</evidence>
<organism evidence="3">
    <name type="scientific">Candidatus Kentrum eta</name>
    <dbReference type="NCBI Taxonomy" id="2126337"/>
    <lineage>
        <taxon>Bacteria</taxon>
        <taxon>Pseudomonadati</taxon>
        <taxon>Pseudomonadota</taxon>
        <taxon>Gammaproteobacteria</taxon>
        <taxon>Candidatus Kentrum</taxon>
    </lineage>
</organism>
<feature type="compositionally biased region" description="Low complexity" evidence="1">
    <location>
        <begin position="28"/>
        <end position="50"/>
    </location>
</feature>
<evidence type="ECO:0000313" key="4">
    <source>
        <dbReference type="EMBL" id="VFK02188.1"/>
    </source>
</evidence>
<dbReference type="EMBL" id="CAADFG010000085">
    <property type="protein sequence ID" value="VFJ95300.1"/>
    <property type="molecule type" value="Genomic_DNA"/>
</dbReference>
<dbReference type="EMBL" id="CAADFJ010000084">
    <property type="protein sequence ID" value="VFK02188.1"/>
    <property type="molecule type" value="Genomic_DNA"/>
</dbReference>
<protein>
    <submittedName>
        <fullName evidence="3">Uncharacterized protein</fullName>
    </submittedName>
</protein>
<evidence type="ECO:0000313" key="2">
    <source>
        <dbReference type="EMBL" id="VFJ95300.1"/>
    </source>
</evidence>
<proteinExistence type="predicted"/>
<dbReference type="AlphaFoldDB" id="A0A450UUC8"/>
<dbReference type="EMBL" id="CAADFI010000088">
    <property type="protein sequence ID" value="VFJ96159.1"/>
    <property type="molecule type" value="Genomic_DNA"/>
</dbReference>
<evidence type="ECO:0000256" key="1">
    <source>
        <dbReference type="SAM" id="MobiDB-lite"/>
    </source>
</evidence>
<feature type="region of interest" description="Disordered" evidence="1">
    <location>
        <begin position="1"/>
        <end position="170"/>
    </location>
</feature>
<name>A0A450UUC8_9GAMM</name>
<feature type="compositionally biased region" description="Basic and acidic residues" evidence="1">
    <location>
        <begin position="14"/>
        <end position="26"/>
    </location>
</feature>
<gene>
    <name evidence="2" type="ORF">BECKH772A_GA0070896_100852</name>
    <name evidence="3" type="ORF">BECKH772B_GA0070898_100882</name>
    <name evidence="4" type="ORF">BECKH772C_GA0070978_100842</name>
</gene>
<reference evidence="3" key="1">
    <citation type="submission" date="2019-02" db="EMBL/GenBank/DDBJ databases">
        <authorList>
            <person name="Gruber-Vodicka R. H."/>
            <person name="Seah K. B. B."/>
        </authorList>
    </citation>
    <scope>NUCLEOTIDE SEQUENCE</scope>
    <source>
        <strain evidence="4">BECK_SA2B12</strain>
        <strain evidence="2">BECK_SA2B15</strain>
        <strain evidence="3">BECK_SA2B20</strain>
    </source>
</reference>
<feature type="compositionally biased region" description="Polar residues" evidence="1">
    <location>
        <begin position="76"/>
        <end position="122"/>
    </location>
</feature>
<accession>A0A450UUC8</accession>
<feature type="compositionally biased region" description="Basic and acidic residues" evidence="1">
    <location>
        <begin position="123"/>
        <end position="134"/>
    </location>
</feature>